<dbReference type="InterPro" id="IPR012337">
    <property type="entry name" value="RNaseH-like_sf"/>
</dbReference>
<reference evidence="2" key="1">
    <citation type="submission" date="2020-06" db="EMBL/GenBank/DDBJ databases">
        <authorList>
            <person name="Li T."/>
            <person name="Hu X."/>
            <person name="Zhang T."/>
            <person name="Song X."/>
            <person name="Zhang H."/>
            <person name="Dai N."/>
            <person name="Sheng W."/>
            <person name="Hou X."/>
            <person name="Wei L."/>
        </authorList>
    </citation>
    <scope>NUCLEOTIDE SEQUENCE</scope>
    <source>
        <strain evidence="2">3651</strain>
        <tissue evidence="2">Leaf</tissue>
    </source>
</reference>
<reference evidence="2" key="2">
    <citation type="journal article" date="2024" name="Plant">
        <title>Genomic evolution and insights into agronomic trait innovations of Sesamum species.</title>
        <authorList>
            <person name="Miao H."/>
            <person name="Wang L."/>
            <person name="Qu L."/>
            <person name="Liu H."/>
            <person name="Sun Y."/>
            <person name="Le M."/>
            <person name="Wang Q."/>
            <person name="Wei S."/>
            <person name="Zheng Y."/>
            <person name="Lin W."/>
            <person name="Duan Y."/>
            <person name="Cao H."/>
            <person name="Xiong S."/>
            <person name="Wang X."/>
            <person name="Wei L."/>
            <person name="Li C."/>
            <person name="Ma Q."/>
            <person name="Ju M."/>
            <person name="Zhao R."/>
            <person name="Li G."/>
            <person name="Mu C."/>
            <person name="Tian Q."/>
            <person name="Mei H."/>
            <person name="Zhang T."/>
            <person name="Gao T."/>
            <person name="Zhang H."/>
        </authorList>
    </citation>
    <scope>NUCLEOTIDE SEQUENCE</scope>
    <source>
        <strain evidence="2">3651</strain>
    </source>
</reference>
<dbReference type="EMBL" id="JACGWO010000011">
    <property type="protein sequence ID" value="KAK4415272.1"/>
    <property type="molecule type" value="Genomic_DNA"/>
</dbReference>
<dbReference type="InterPro" id="IPR052929">
    <property type="entry name" value="RNase_H-like_EbsB-rel"/>
</dbReference>
<evidence type="ECO:0000313" key="3">
    <source>
        <dbReference type="Proteomes" id="UP001293254"/>
    </source>
</evidence>
<dbReference type="InterPro" id="IPR002156">
    <property type="entry name" value="RNaseH_domain"/>
</dbReference>
<dbReference type="InterPro" id="IPR036397">
    <property type="entry name" value="RNaseH_sf"/>
</dbReference>
<evidence type="ECO:0000259" key="1">
    <source>
        <dbReference type="Pfam" id="PF13456"/>
    </source>
</evidence>
<dbReference type="GO" id="GO:0003676">
    <property type="term" value="F:nucleic acid binding"/>
    <property type="evidence" value="ECO:0007669"/>
    <property type="project" value="InterPro"/>
</dbReference>
<name>A0AAE1XPM5_9LAMI</name>
<dbReference type="CDD" id="cd06222">
    <property type="entry name" value="RNase_H_like"/>
    <property type="match status" value="1"/>
</dbReference>
<comment type="caution">
    <text evidence="2">The sequence shown here is derived from an EMBL/GenBank/DDBJ whole genome shotgun (WGS) entry which is preliminary data.</text>
</comment>
<accession>A0AAE1XPM5</accession>
<dbReference type="PANTHER" id="PTHR47074">
    <property type="entry name" value="BNAC02G40300D PROTEIN"/>
    <property type="match status" value="1"/>
</dbReference>
<organism evidence="2 3">
    <name type="scientific">Sesamum alatum</name>
    <dbReference type="NCBI Taxonomy" id="300844"/>
    <lineage>
        <taxon>Eukaryota</taxon>
        <taxon>Viridiplantae</taxon>
        <taxon>Streptophyta</taxon>
        <taxon>Embryophyta</taxon>
        <taxon>Tracheophyta</taxon>
        <taxon>Spermatophyta</taxon>
        <taxon>Magnoliopsida</taxon>
        <taxon>eudicotyledons</taxon>
        <taxon>Gunneridae</taxon>
        <taxon>Pentapetalae</taxon>
        <taxon>asterids</taxon>
        <taxon>lamiids</taxon>
        <taxon>Lamiales</taxon>
        <taxon>Pedaliaceae</taxon>
        <taxon>Sesamum</taxon>
    </lineage>
</organism>
<dbReference type="Proteomes" id="UP001293254">
    <property type="component" value="Unassembled WGS sequence"/>
</dbReference>
<protein>
    <recommendedName>
        <fullName evidence="1">RNase H type-1 domain-containing protein</fullName>
    </recommendedName>
</protein>
<proteinExistence type="predicted"/>
<gene>
    <name evidence="2" type="ORF">Salat_2634500</name>
</gene>
<dbReference type="Gene3D" id="3.30.420.10">
    <property type="entry name" value="Ribonuclease H-like superfamily/Ribonuclease H"/>
    <property type="match status" value="1"/>
</dbReference>
<dbReference type="PANTHER" id="PTHR47074:SF48">
    <property type="entry name" value="POLYNUCLEOTIDYL TRANSFERASE, RIBONUCLEASE H-LIKE SUPERFAMILY PROTEIN"/>
    <property type="match status" value="1"/>
</dbReference>
<sequence length="214" mass="23518">MGCFRLPVTLLREIQGMIAQFWWSNCGKNRTHRCLQSFLYQNLGLTACLVTKAPSRWQVPPSNLIKLNFDGATFCHGQEMGVGVIARDAPGQCVAWMVRRVCRVGSGEVAEALAAREGILLAHRQGWHSVIVEGDCSILIHKLQTAARDRSTIGPLVTDILYLAEFFQVCSFQFVRRAGNGVAHYLAQSARDFVEGTSVLSPAVASLVTSDLLL</sequence>
<dbReference type="AlphaFoldDB" id="A0AAE1XPM5"/>
<dbReference type="SUPFAM" id="SSF53098">
    <property type="entry name" value="Ribonuclease H-like"/>
    <property type="match status" value="1"/>
</dbReference>
<dbReference type="Pfam" id="PF13456">
    <property type="entry name" value="RVT_3"/>
    <property type="match status" value="1"/>
</dbReference>
<dbReference type="InterPro" id="IPR044730">
    <property type="entry name" value="RNase_H-like_dom_plant"/>
</dbReference>
<keyword evidence="3" id="KW-1185">Reference proteome</keyword>
<feature type="domain" description="RNase H type-1" evidence="1">
    <location>
        <begin position="68"/>
        <end position="190"/>
    </location>
</feature>
<evidence type="ECO:0000313" key="2">
    <source>
        <dbReference type="EMBL" id="KAK4415272.1"/>
    </source>
</evidence>
<dbReference type="GO" id="GO:0004523">
    <property type="term" value="F:RNA-DNA hybrid ribonuclease activity"/>
    <property type="evidence" value="ECO:0007669"/>
    <property type="project" value="InterPro"/>
</dbReference>